<feature type="domain" description="VOC" evidence="2">
    <location>
        <begin position="5"/>
        <end position="124"/>
    </location>
</feature>
<dbReference type="PANTHER" id="PTHR43048">
    <property type="entry name" value="METHYLMALONYL-COA EPIMERASE"/>
    <property type="match status" value="1"/>
</dbReference>
<evidence type="ECO:0000259" key="2">
    <source>
        <dbReference type="PROSITE" id="PS51819"/>
    </source>
</evidence>
<reference evidence="3" key="2">
    <citation type="submission" date="2020-09" db="EMBL/GenBank/DDBJ databases">
        <authorList>
            <person name="Sun Q."/>
            <person name="Ohkuma M."/>
        </authorList>
    </citation>
    <scope>NUCLEOTIDE SEQUENCE</scope>
    <source>
        <strain evidence="3">JCM 3051</strain>
    </source>
</reference>
<accession>A0A8H9L673</accession>
<dbReference type="InterPro" id="IPR051785">
    <property type="entry name" value="MMCE/EMCE_epimerase"/>
</dbReference>
<keyword evidence="1" id="KW-0479">Metal-binding</keyword>
<name>A0A8H9L673_9MICO</name>
<dbReference type="SUPFAM" id="SSF54593">
    <property type="entry name" value="Glyoxalase/Bleomycin resistance protein/Dihydroxybiphenyl dioxygenase"/>
    <property type="match status" value="1"/>
</dbReference>
<organism evidence="3 4">
    <name type="scientific">Promicromonospora citrea</name>
    <dbReference type="NCBI Taxonomy" id="43677"/>
    <lineage>
        <taxon>Bacteria</taxon>
        <taxon>Bacillati</taxon>
        <taxon>Actinomycetota</taxon>
        <taxon>Actinomycetes</taxon>
        <taxon>Micrococcales</taxon>
        <taxon>Promicromonosporaceae</taxon>
        <taxon>Promicromonospora</taxon>
    </lineage>
</organism>
<dbReference type="GO" id="GO:0004493">
    <property type="term" value="F:methylmalonyl-CoA epimerase activity"/>
    <property type="evidence" value="ECO:0007669"/>
    <property type="project" value="TreeGrafter"/>
</dbReference>
<gene>
    <name evidence="3" type="ORF">GCM10010102_39390</name>
</gene>
<dbReference type="Gene3D" id="3.10.180.10">
    <property type="entry name" value="2,3-Dihydroxybiphenyl 1,2-Dioxygenase, domain 1"/>
    <property type="match status" value="1"/>
</dbReference>
<sequence>MTGTTLASVRLVTDDVDRLTAFYELVTGVTADRLTPDFAELRTAAGTLAVGHTRTVALFAPGSAEPAANRTAVVEFRVDDVDAAAARLADAPVETVAPPTTMPWGNRSLLLRDPDGTLVNLFAPVSDEARARFS</sequence>
<dbReference type="PROSITE" id="PS51819">
    <property type="entry name" value="VOC"/>
    <property type="match status" value="1"/>
</dbReference>
<evidence type="ECO:0000256" key="1">
    <source>
        <dbReference type="ARBA" id="ARBA00022723"/>
    </source>
</evidence>
<dbReference type="AlphaFoldDB" id="A0A8H9L673"/>
<dbReference type="GO" id="GO:0046872">
    <property type="term" value="F:metal ion binding"/>
    <property type="evidence" value="ECO:0007669"/>
    <property type="project" value="UniProtKB-KW"/>
</dbReference>
<dbReference type="InterPro" id="IPR004360">
    <property type="entry name" value="Glyas_Fos-R_dOase_dom"/>
</dbReference>
<keyword evidence="4" id="KW-1185">Reference proteome</keyword>
<dbReference type="PANTHER" id="PTHR43048:SF4">
    <property type="entry name" value="RING-CLEAVING DIOXYGENASE-RELATED"/>
    <property type="match status" value="1"/>
</dbReference>
<dbReference type="GO" id="GO:0046491">
    <property type="term" value="P:L-methylmalonyl-CoA metabolic process"/>
    <property type="evidence" value="ECO:0007669"/>
    <property type="project" value="TreeGrafter"/>
</dbReference>
<dbReference type="Proteomes" id="UP000655589">
    <property type="component" value="Unassembled WGS sequence"/>
</dbReference>
<evidence type="ECO:0000313" key="3">
    <source>
        <dbReference type="EMBL" id="GGM39862.1"/>
    </source>
</evidence>
<protein>
    <submittedName>
        <fullName evidence="3">Glyoxalase</fullName>
    </submittedName>
</protein>
<comment type="caution">
    <text evidence="3">The sequence shown here is derived from an EMBL/GenBank/DDBJ whole genome shotgun (WGS) entry which is preliminary data.</text>
</comment>
<reference evidence="3" key="1">
    <citation type="journal article" date="2014" name="Int. J. Syst. Evol. Microbiol.">
        <title>Complete genome sequence of Corynebacterium casei LMG S-19264T (=DSM 44701T), isolated from a smear-ripened cheese.</title>
        <authorList>
            <consortium name="US DOE Joint Genome Institute (JGI-PGF)"/>
            <person name="Walter F."/>
            <person name="Albersmeier A."/>
            <person name="Kalinowski J."/>
            <person name="Ruckert C."/>
        </authorList>
    </citation>
    <scope>NUCLEOTIDE SEQUENCE</scope>
    <source>
        <strain evidence="3">JCM 3051</strain>
    </source>
</reference>
<dbReference type="Pfam" id="PF00903">
    <property type="entry name" value="Glyoxalase"/>
    <property type="match status" value="1"/>
</dbReference>
<proteinExistence type="predicted"/>
<dbReference type="EMBL" id="BMPT01000020">
    <property type="protein sequence ID" value="GGM39862.1"/>
    <property type="molecule type" value="Genomic_DNA"/>
</dbReference>
<evidence type="ECO:0000313" key="4">
    <source>
        <dbReference type="Proteomes" id="UP000655589"/>
    </source>
</evidence>
<dbReference type="RefSeq" id="WP_171106031.1">
    <property type="nucleotide sequence ID" value="NZ_BMPT01000020.1"/>
</dbReference>
<dbReference type="InterPro" id="IPR037523">
    <property type="entry name" value="VOC_core"/>
</dbReference>
<dbReference type="InterPro" id="IPR029068">
    <property type="entry name" value="Glyas_Bleomycin-R_OHBP_Dase"/>
</dbReference>